<accession>A0A061FZ19</accession>
<dbReference type="InterPro" id="IPR019494">
    <property type="entry name" value="FIST_C"/>
</dbReference>
<dbReference type="InterPro" id="IPR001810">
    <property type="entry name" value="F-box_dom"/>
</dbReference>
<dbReference type="SMART" id="SM00256">
    <property type="entry name" value="FBOX"/>
    <property type="match status" value="1"/>
</dbReference>
<dbReference type="Gramene" id="EOY22511">
    <property type="protein sequence ID" value="EOY22511"/>
    <property type="gene ID" value="TCM_014665"/>
</dbReference>
<dbReference type="GO" id="GO:0000209">
    <property type="term" value="P:protein polyubiquitination"/>
    <property type="evidence" value="ECO:0000318"/>
    <property type="project" value="GO_Central"/>
</dbReference>
<dbReference type="HOGENOM" id="CLU_038429_0_0_1"/>
<dbReference type="OMA" id="PRTCIAY"/>
<protein>
    <submittedName>
        <fullName evidence="3">F-box family protein, putative isoform 1</fullName>
    </submittedName>
</protein>
<feature type="domain" description="F-box" evidence="1">
    <location>
        <begin position="25"/>
        <end position="65"/>
    </location>
</feature>
<dbReference type="eggNOG" id="ENOG502QT6J">
    <property type="taxonomic scope" value="Eukaryota"/>
</dbReference>
<evidence type="ECO:0000313" key="4">
    <source>
        <dbReference type="Proteomes" id="UP000026915"/>
    </source>
</evidence>
<organism evidence="3 4">
    <name type="scientific">Theobroma cacao</name>
    <name type="common">Cacao</name>
    <name type="synonym">Cocoa</name>
    <dbReference type="NCBI Taxonomy" id="3641"/>
    <lineage>
        <taxon>Eukaryota</taxon>
        <taxon>Viridiplantae</taxon>
        <taxon>Streptophyta</taxon>
        <taxon>Embryophyta</taxon>
        <taxon>Tracheophyta</taxon>
        <taxon>Spermatophyta</taxon>
        <taxon>Magnoliopsida</taxon>
        <taxon>eudicotyledons</taxon>
        <taxon>Gunneridae</taxon>
        <taxon>Pentapetalae</taxon>
        <taxon>rosids</taxon>
        <taxon>malvids</taxon>
        <taxon>Malvales</taxon>
        <taxon>Malvaceae</taxon>
        <taxon>Byttnerioideae</taxon>
        <taxon>Theobroma</taxon>
    </lineage>
</organism>
<reference evidence="3 4" key="1">
    <citation type="journal article" date="2013" name="Genome Biol.">
        <title>The genome sequence of the most widely cultivated cacao type and its use to identify candidate genes regulating pod color.</title>
        <authorList>
            <person name="Motamayor J.C."/>
            <person name="Mockaitis K."/>
            <person name="Schmutz J."/>
            <person name="Haiminen N."/>
            <person name="Iii D.L."/>
            <person name="Cornejo O."/>
            <person name="Findley S.D."/>
            <person name="Zheng P."/>
            <person name="Utro F."/>
            <person name="Royaert S."/>
            <person name="Saski C."/>
            <person name="Jenkins J."/>
            <person name="Podicheti R."/>
            <person name="Zhao M."/>
            <person name="Scheffler B.E."/>
            <person name="Stack J.C."/>
            <person name="Feltus F.A."/>
            <person name="Mustiga G.M."/>
            <person name="Amores F."/>
            <person name="Phillips W."/>
            <person name="Marelli J.P."/>
            <person name="May G.D."/>
            <person name="Shapiro H."/>
            <person name="Ma J."/>
            <person name="Bustamante C.D."/>
            <person name="Schnell R.J."/>
            <person name="Main D."/>
            <person name="Gilbert D."/>
            <person name="Parida L."/>
            <person name="Kuhn D.N."/>
        </authorList>
    </citation>
    <scope>NUCLEOTIDE SEQUENCE [LARGE SCALE GENOMIC DNA]</scope>
    <source>
        <strain evidence="4">cv. Matina 1-6</strain>
    </source>
</reference>
<evidence type="ECO:0000313" key="3">
    <source>
        <dbReference type="EMBL" id="EOY22511.1"/>
    </source>
</evidence>
<dbReference type="SUPFAM" id="SSF81383">
    <property type="entry name" value="F-box domain"/>
    <property type="match status" value="1"/>
</dbReference>
<sequence>MENKKRSSASPSTTNKKESKGFCLMNHDLLQNILSRLPAASFASAACVSKAWNAACNRVLSRPKLSSAISLNPSPRVALQEVFGKVMSEPIRPHFAMASVGPGFHFKDVLQFMVEKLGSRTPIILSSVSGIFGRDALTHEFREVKWTNGNVDDEVSTYTGIVLNVGYVPGLKVEAIPLLQQKKFGFSKRKLTWRTLLICQTPQGSMIDKFVMDIKSYTSSMSGCTSPLAIIMIGDADVDQKPIIEKLDYAMSMETIIVGDERGQFVYKSGDVSRNVSSSLKCSPDAVALVFARDRDKAHGVGDIEFHFALSNGVTAIGPRFKAASVKVRNSESVTWLTAKREGQQEVLDGQHILDHINNEPSPFRTEVLIHYTDIMENHTEYVDLYIGVTRLRNCSVGSDKPRLMTSLALHGVVGGDEEYLYVDGVGIRTGDYFQFYLSDPKTALPSCRNVSSTLRNLKLEWDTKSAHSTSAGINATDKKEIFGGFIFSCCGRGDSFFRHLNVDRSPFLNVDSSPFLENFPGVPLAGIFCGGEIGRGYTSLTAHGGQEEGSVRCHLHVYSTVYLVMSYTTPEVH</sequence>
<dbReference type="PANTHER" id="PTHR14939">
    <property type="entry name" value="F-BOX ONLY PROTEIN 22"/>
    <property type="match status" value="1"/>
</dbReference>
<name>A0A061FZ19_THECC</name>
<dbReference type="EMBL" id="CM001881">
    <property type="protein sequence ID" value="EOY22511.1"/>
    <property type="molecule type" value="Genomic_DNA"/>
</dbReference>
<dbReference type="STRING" id="3641.A0A061FZ19"/>
<dbReference type="InterPro" id="IPR036047">
    <property type="entry name" value="F-box-like_dom_sf"/>
</dbReference>
<feature type="domain" description="FIST C-domain" evidence="2">
    <location>
        <begin position="365"/>
        <end position="537"/>
    </location>
</feature>
<evidence type="ECO:0000259" key="1">
    <source>
        <dbReference type="SMART" id="SM00256"/>
    </source>
</evidence>
<dbReference type="Proteomes" id="UP000026915">
    <property type="component" value="Chromosome 3"/>
</dbReference>
<keyword evidence="4" id="KW-1185">Reference proteome</keyword>
<dbReference type="InParanoid" id="A0A061FZ19"/>
<gene>
    <name evidence="3" type="ORF">TCM_014665</name>
</gene>
<dbReference type="AlphaFoldDB" id="A0A061FZ19"/>
<dbReference type="PANTHER" id="PTHR14939:SF5">
    <property type="entry name" value="F-BOX ONLY PROTEIN 22"/>
    <property type="match status" value="1"/>
</dbReference>
<evidence type="ECO:0000259" key="2">
    <source>
        <dbReference type="SMART" id="SM01204"/>
    </source>
</evidence>
<dbReference type="SMART" id="SM01204">
    <property type="entry name" value="FIST_C"/>
    <property type="match status" value="1"/>
</dbReference>
<dbReference type="Pfam" id="PF00646">
    <property type="entry name" value="F-box"/>
    <property type="match status" value="1"/>
</dbReference>
<dbReference type="GO" id="GO:0032436">
    <property type="term" value="P:positive regulation of proteasomal ubiquitin-dependent protein catabolic process"/>
    <property type="evidence" value="ECO:0000318"/>
    <property type="project" value="GO_Central"/>
</dbReference>
<proteinExistence type="predicted"/>
<dbReference type="FunCoup" id="A0A061FZ19">
    <property type="interactions" value="428"/>
</dbReference>